<feature type="transmembrane region" description="Helical" evidence="1">
    <location>
        <begin position="12"/>
        <end position="33"/>
    </location>
</feature>
<organism evidence="3 4">
    <name type="scientific">Candidatus Borkfalkia faecavium</name>
    <dbReference type="NCBI Taxonomy" id="2838508"/>
    <lineage>
        <taxon>Bacteria</taxon>
        <taxon>Bacillati</taxon>
        <taxon>Bacillota</taxon>
        <taxon>Clostridia</taxon>
        <taxon>Christensenellales</taxon>
        <taxon>Christensenellaceae</taxon>
        <taxon>Candidatus Borkfalkia</taxon>
    </lineage>
</organism>
<feature type="domain" description="FMN-binding" evidence="2">
    <location>
        <begin position="91"/>
        <end position="169"/>
    </location>
</feature>
<gene>
    <name evidence="3" type="ORF">H9851_00660</name>
</gene>
<dbReference type="GO" id="GO:0010181">
    <property type="term" value="F:FMN binding"/>
    <property type="evidence" value="ECO:0007669"/>
    <property type="project" value="InterPro"/>
</dbReference>
<dbReference type="GO" id="GO:0016020">
    <property type="term" value="C:membrane"/>
    <property type="evidence" value="ECO:0007669"/>
    <property type="project" value="InterPro"/>
</dbReference>
<reference evidence="3" key="2">
    <citation type="submission" date="2021-04" db="EMBL/GenBank/DDBJ databases">
        <authorList>
            <person name="Gilroy R."/>
        </authorList>
    </citation>
    <scope>NUCLEOTIDE SEQUENCE</scope>
    <source>
        <strain evidence="3">2189</strain>
    </source>
</reference>
<accession>A0A9D1VZY6</accession>
<proteinExistence type="predicted"/>
<sequence length="178" mass="18763">MPKIKSNSALKSILVLAAIALCSGLLLGLFRIITYVDPLTTTYQKFAEDTGASFSQMADEEGAAYGDGEVVYYAVSDDGQWHAFLAEGKGGYGGGVQVYVYIRGGVLEKLVIGDNGETFLSNLEAEGFYDQFIGKEVSSLDVMGADLVSGATKSSTAVRNGVNAAVEYYIEHASGGEA</sequence>
<evidence type="ECO:0000313" key="4">
    <source>
        <dbReference type="Proteomes" id="UP000886847"/>
    </source>
</evidence>
<dbReference type="EMBL" id="DXEW01000004">
    <property type="protein sequence ID" value="HIX49782.1"/>
    <property type="molecule type" value="Genomic_DNA"/>
</dbReference>
<protein>
    <submittedName>
        <fullName evidence="3">FMN-binding protein</fullName>
    </submittedName>
</protein>
<dbReference type="AlphaFoldDB" id="A0A9D1VZY6"/>
<evidence type="ECO:0000259" key="2">
    <source>
        <dbReference type="SMART" id="SM00900"/>
    </source>
</evidence>
<keyword evidence="1" id="KW-0812">Transmembrane</keyword>
<dbReference type="Pfam" id="PF04205">
    <property type="entry name" value="FMN_bind"/>
    <property type="match status" value="1"/>
</dbReference>
<reference evidence="3" key="1">
    <citation type="journal article" date="2021" name="PeerJ">
        <title>Extensive microbial diversity within the chicken gut microbiome revealed by metagenomics and culture.</title>
        <authorList>
            <person name="Gilroy R."/>
            <person name="Ravi A."/>
            <person name="Getino M."/>
            <person name="Pursley I."/>
            <person name="Horton D.L."/>
            <person name="Alikhan N.F."/>
            <person name="Baker D."/>
            <person name="Gharbi K."/>
            <person name="Hall N."/>
            <person name="Watson M."/>
            <person name="Adriaenssens E.M."/>
            <person name="Foster-Nyarko E."/>
            <person name="Jarju S."/>
            <person name="Secka A."/>
            <person name="Antonio M."/>
            <person name="Oren A."/>
            <person name="Chaudhuri R.R."/>
            <person name="La Ragione R."/>
            <person name="Hildebrand F."/>
            <person name="Pallen M.J."/>
        </authorList>
    </citation>
    <scope>NUCLEOTIDE SEQUENCE</scope>
    <source>
        <strain evidence="3">2189</strain>
    </source>
</reference>
<keyword evidence="1" id="KW-0472">Membrane</keyword>
<keyword evidence="1" id="KW-1133">Transmembrane helix</keyword>
<comment type="caution">
    <text evidence="3">The sequence shown here is derived from an EMBL/GenBank/DDBJ whole genome shotgun (WGS) entry which is preliminary data.</text>
</comment>
<dbReference type="Proteomes" id="UP000886847">
    <property type="component" value="Unassembled WGS sequence"/>
</dbReference>
<evidence type="ECO:0000256" key="1">
    <source>
        <dbReference type="SAM" id="Phobius"/>
    </source>
</evidence>
<name>A0A9D1VZY6_9FIRM</name>
<dbReference type="InterPro" id="IPR007329">
    <property type="entry name" value="FMN-bd"/>
</dbReference>
<evidence type="ECO:0000313" key="3">
    <source>
        <dbReference type="EMBL" id="HIX49782.1"/>
    </source>
</evidence>
<dbReference type="SMART" id="SM00900">
    <property type="entry name" value="FMN_bind"/>
    <property type="match status" value="1"/>
</dbReference>